<evidence type="ECO:0000313" key="9">
    <source>
        <dbReference type="EMBL" id="MCP8969795.1"/>
    </source>
</evidence>
<keyword evidence="4 7" id="KW-0812">Transmembrane</keyword>
<gene>
    <name evidence="9" type="ORF">NK662_14785</name>
</gene>
<feature type="transmembrane region" description="Helical" evidence="7">
    <location>
        <begin position="295"/>
        <end position="312"/>
    </location>
</feature>
<keyword evidence="6 7" id="KW-0472">Membrane</keyword>
<dbReference type="GO" id="GO:0005886">
    <property type="term" value="C:plasma membrane"/>
    <property type="evidence" value="ECO:0007669"/>
    <property type="project" value="UniProtKB-SubCell"/>
</dbReference>
<dbReference type="Proteomes" id="UP001156102">
    <property type="component" value="Unassembled WGS sequence"/>
</dbReference>
<feature type="domain" description="Major facilitator superfamily (MFS) profile" evidence="8">
    <location>
        <begin position="8"/>
        <end position="410"/>
    </location>
</feature>
<feature type="transmembrane region" description="Helical" evidence="7">
    <location>
        <begin position="176"/>
        <end position="196"/>
    </location>
</feature>
<feature type="transmembrane region" description="Helical" evidence="7">
    <location>
        <begin position="97"/>
        <end position="124"/>
    </location>
</feature>
<proteinExistence type="predicted"/>
<evidence type="ECO:0000259" key="8">
    <source>
        <dbReference type="PROSITE" id="PS50850"/>
    </source>
</evidence>
<evidence type="ECO:0000256" key="7">
    <source>
        <dbReference type="SAM" id="Phobius"/>
    </source>
</evidence>
<sequence>MAERTQLEIQTAPLGALLRNTDFIALWVATLCSSFALAFFNFAQTWYIVKQLNLEASLGLVFLASSVPRLVFMILGGAMADRFPKRNIMFHTNIIRALLVAAILAWLLLGYVSLPVLTVFAFFFGLADAFFWSADGSIVPELVEKQQLTQANSITQMTNQSSVILGPVFAGIALKFGSYETVFALTIVFLLIAAVFNQRIRSLSAGAAEGSSMLTSIREGISYVRQSVFLSTLLICSAFLNFFLIGPMQVGFPLFIKNVLHGDSLHFSYLEGSVGGGMALGAVLVGILSLQRRRGLFCLVMLLLSGIAFFFLNFSTVLWQALAIGAVFGFTLAMAVIPLMAVIQATVKEEMMGRVMSLMMLSSMGLIPVSYAGVSLLLAAGAPIVLIMRAGAAAVIVFVLFVALRVPTVRTFD</sequence>
<organism evidence="9 10">
    <name type="scientific">Ectobacillus ponti</name>
    <dbReference type="NCBI Taxonomy" id="2961894"/>
    <lineage>
        <taxon>Bacteria</taxon>
        <taxon>Bacillati</taxon>
        <taxon>Bacillota</taxon>
        <taxon>Bacilli</taxon>
        <taxon>Bacillales</taxon>
        <taxon>Bacillaceae</taxon>
        <taxon>Ectobacillus</taxon>
    </lineage>
</organism>
<dbReference type="AlphaFoldDB" id="A0AA41XB99"/>
<keyword evidence="2" id="KW-0813">Transport</keyword>
<keyword evidence="5 7" id="KW-1133">Transmembrane helix</keyword>
<evidence type="ECO:0000256" key="2">
    <source>
        <dbReference type="ARBA" id="ARBA00022448"/>
    </source>
</evidence>
<feature type="transmembrane region" description="Helical" evidence="7">
    <location>
        <begin position="23"/>
        <end position="44"/>
    </location>
</feature>
<dbReference type="CDD" id="cd06173">
    <property type="entry name" value="MFS_MefA_like"/>
    <property type="match status" value="1"/>
</dbReference>
<evidence type="ECO:0000256" key="1">
    <source>
        <dbReference type="ARBA" id="ARBA00004651"/>
    </source>
</evidence>
<dbReference type="EMBL" id="JANCLT010000007">
    <property type="protein sequence ID" value="MCP8969795.1"/>
    <property type="molecule type" value="Genomic_DNA"/>
</dbReference>
<feature type="transmembrane region" description="Helical" evidence="7">
    <location>
        <begin position="355"/>
        <end position="378"/>
    </location>
</feature>
<dbReference type="SUPFAM" id="SSF103473">
    <property type="entry name" value="MFS general substrate transporter"/>
    <property type="match status" value="1"/>
</dbReference>
<dbReference type="InterPro" id="IPR011701">
    <property type="entry name" value="MFS"/>
</dbReference>
<feature type="transmembrane region" description="Helical" evidence="7">
    <location>
        <begin position="56"/>
        <end position="76"/>
    </location>
</feature>
<evidence type="ECO:0000256" key="6">
    <source>
        <dbReference type="ARBA" id="ARBA00023136"/>
    </source>
</evidence>
<name>A0AA41XB99_9BACI</name>
<feature type="transmembrane region" description="Helical" evidence="7">
    <location>
        <begin position="266"/>
        <end position="288"/>
    </location>
</feature>
<dbReference type="RefSeq" id="WP_254759712.1">
    <property type="nucleotide sequence ID" value="NZ_JANCLT010000007.1"/>
</dbReference>
<dbReference type="Gene3D" id="1.20.1250.20">
    <property type="entry name" value="MFS general substrate transporter like domains"/>
    <property type="match status" value="2"/>
</dbReference>
<accession>A0AA41XB99</accession>
<dbReference type="InterPro" id="IPR036259">
    <property type="entry name" value="MFS_trans_sf"/>
</dbReference>
<dbReference type="PANTHER" id="PTHR23513">
    <property type="entry name" value="INTEGRAL MEMBRANE EFFLUX PROTEIN-RELATED"/>
    <property type="match status" value="1"/>
</dbReference>
<feature type="transmembrane region" description="Helical" evidence="7">
    <location>
        <begin position="228"/>
        <end position="246"/>
    </location>
</feature>
<dbReference type="PROSITE" id="PS50850">
    <property type="entry name" value="MFS"/>
    <property type="match status" value="1"/>
</dbReference>
<dbReference type="Pfam" id="PF07690">
    <property type="entry name" value="MFS_1"/>
    <property type="match status" value="1"/>
</dbReference>
<keyword evidence="10" id="KW-1185">Reference proteome</keyword>
<feature type="transmembrane region" description="Helical" evidence="7">
    <location>
        <begin position="318"/>
        <end position="343"/>
    </location>
</feature>
<evidence type="ECO:0000256" key="4">
    <source>
        <dbReference type="ARBA" id="ARBA00022692"/>
    </source>
</evidence>
<evidence type="ECO:0000256" key="5">
    <source>
        <dbReference type="ARBA" id="ARBA00022989"/>
    </source>
</evidence>
<reference evidence="9" key="1">
    <citation type="submission" date="2022-07" db="EMBL/GenBank/DDBJ databases">
        <authorList>
            <person name="Li W.-J."/>
            <person name="Deng Q.-Q."/>
        </authorList>
    </citation>
    <scope>NUCLEOTIDE SEQUENCE</scope>
    <source>
        <strain evidence="9">SYSU M60031</strain>
    </source>
</reference>
<dbReference type="GO" id="GO:0022857">
    <property type="term" value="F:transmembrane transporter activity"/>
    <property type="evidence" value="ECO:0007669"/>
    <property type="project" value="InterPro"/>
</dbReference>
<comment type="subcellular location">
    <subcellularLocation>
        <location evidence="1">Cell membrane</location>
        <topology evidence="1">Multi-pass membrane protein</topology>
    </subcellularLocation>
</comment>
<evidence type="ECO:0000256" key="3">
    <source>
        <dbReference type="ARBA" id="ARBA00022475"/>
    </source>
</evidence>
<comment type="caution">
    <text evidence="9">The sequence shown here is derived from an EMBL/GenBank/DDBJ whole genome shotgun (WGS) entry which is preliminary data.</text>
</comment>
<dbReference type="InterPro" id="IPR020846">
    <property type="entry name" value="MFS_dom"/>
</dbReference>
<protein>
    <submittedName>
        <fullName evidence="9">MFS transporter</fullName>
    </submittedName>
</protein>
<evidence type="ECO:0000313" key="10">
    <source>
        <dbReference type="Proteomes" id="UP001156102"/>
    </source>
</evidence>
<keyword evidence="3" id="KW-1003">Cell membrane</keyword>
<feature type="transmembrane region" description="Helical" evidence="7">
    <location>
        <begin position="384"/>
        <end position="404"/>
    </location>
</feature>
<dbReference type="PANTHER" id="PTHR23513:SF6">
    <property type="entry name" value="MAJOR FACILITATOR SUPERFAMILY ASSOCIATED DOMAIN-CONTAINING PROTEIN"/>
    <property type="match status" value="1"/>
</dbReference>